<dbReference type="Proteomes" id="UP000274097">
    <property type="component" value="Unassembled WGS sequence"/>
</dbReference>
<dbReference type="Pfam" id="PF10097">
    <property type="entry name" value="DUF2335"/>
    <property type="match status" value="1"/>
</dbReference>
<dbReference type="InParanoid" id="A0A3A9JFS4"/>
<dbReference type="EMBL" id="RAQU01000081">
    <property type="protein sequence ID" value="RKK03543.1"/>
    <property type="molecule type" value="Genomic_DNA"/>
</dbReference>
<keyword evidence="2" id="KW-0472">Membrane</keyword>
<proteinExistence type="predicted"/>
<keyword evidence="2" id="KW-1133">Transmembrane helix</keyword>
<feature type="compositionally biased region" description="Basic residues" evidence="1">
    <location>
        <begin position="195"/>
        <end position="205"/>
    </location>
</feature>
<dbReference type="EMBL" id="RFLX01000012">
    <property type="protein sequence ID" value="RMI20396.1"/>
    <property type="molecule type" value="Genomic_DNA"/>
</dbReference>
<organism evidence="3 6">
    <name type="scientific">Teichococcus wenyumeiae</name>
    <dbReference type="NCBI Taxonomy" id="2478470"/>
    <lineage>
        <taxon>Bacteria</taxon>
        <taxon>Pseudomonadati</taxon>
        <taxon>Pseudomonadota</taxon>
        <taxon>Alphaproteobacteria</taxon>
        <taxon>Acetobacterales</taxon>
        <taxon>Roseomonadaceae</taxon>
        <taxon>Roseomonas</taxon>
    </lineage>
</organism>
<feature type="transmembrane region" description="Helical" evidence="2">
    <location>
        <begin position="122"/>
        <end position="146"/>
    </location>
</feature>
<evidence type="ECO:0000313" key="3">
    <source>
        <dbReference type="EMBL" id="RKK03543.1"/>
    </source>
</evidence>
<keyword evidence="2" id="KW-0812">Transmembrane</keyword>
<feature type="transmembrane region" description="Helical" evidence="2">
    <location>
        <begin position="152"/>
        <end position="171"/>
    </location>
</feature>
<reference evidence="3 6" key="1">
    <citation type="submission" date="2018-09" db="EMBL/GenBank/DDBJ databases">
        <title>Roseomonas sp. nov., isolated from feces of Tibetan antelopes in the Qinghai-Tibet plateau, China.</title>
        <authorList>
            <person name="Tian Z."/>
        </authorList>
    </citation>
    <scope>NUCLEOTIDE SEQUENCE [LARGE SCALE GENOMIC DNA]</scope>
    <source>
        <strain evidence="4 5">Z23</strain>
        <strain evidence="3 6">Z24</strain>
    </source>
</reference>
<feature type="region of interest" description="Disordered" evidence="1">
    <location>
        <begin position="176"/>
        <end position="205"/>
    </location>
</feature>
<name>A0A3A9JFS4_9PROT</name>
<evidence type="ECO:0000313" key="4">
    <source>
        <dbReference type="EMBL" id="RMI20396.1"/>
    </source>
</evidence>
<keyword evidence="5" id="KW-1185">Reference proteome</keyword>
<protein>
    <submittedName>
        <fullName evidence="3">DUF2335 domain-containing protein</fullName>
    </submittedName>
</protein>
<comment type="caution">
    <text evidence="3">The sequence shown here is derived from an EMBL/GenBank/DDBJ whole genome shotgun (WGS) entry which is preliminary data.</text>
</comment>
<evidence type="ECO:0000256" key="1">
    <source>
        <dbReference type="SAM" id="MobiDB-lite"/>
    </source>
</evidence>
<dbReference type="AlphaFoldDB" id="A0A3A9JFS4"/>
<feature type="compositionally biased region" description="Acidic residues" evidence="1">
    <location>
        <begin position="23"/>
        <end position="32"/>
    </location>
</feature>
<evidence type="ECO:0000313" key="6">
    <source>
        <dbReference type="Proteomes" id="UP000278036"/>
    </source>
</evidence>
<gene>
    <name evidence="3" type="ORF">D6Z83_14065</name>
    <name evidence="4" type="ORF">EBE87_16460</name>
</gene>
<feature type="region of interest" description="Disordered" evidence="1">
    <location>
        <begin position="1"/>
        <end position="32"/>
    </location>
</feature>
<dbReference type="InterPro" id="IPR019284">
    <property type="entry name" value="RP532"/>
</dbReference>
<evidence type="ECO:0000256" key="2">
    <source>
        <dbReference type="SAM" id="Phobius"/>
    </source>
</evidence>
<accession>A0A3A9JFS4</accession>
<evidence type="ECO:0000313" key="5">
    <source>
        <dbReference type="Proteomes" id="UP000274097"/>
    </source>
</evidence>
<sequence length="205" mass="22576">MEAVAGPSEPDPRRDTAQPDNLPEVEEVDPEASELIKASVADALGRSNVNLPTRQKEKLEAELTRSVTMSVQASFSGPIPPPGMLHHYESVLPGLGRDIVEMAKKEQEHRHSWEQKALINDVFMQSGALILGWILAAAAFAISAFFFYHKEYYGGGVFMTVPVFVLIRTIITAGKKDKVPPAAKQRRTSSAPNRSQRRAAQRGQK</sequence>
<dbReference type="Proteomes" id="UP000278036">
    <property type="component" value="Unassembled WGS sequence"/>
</dbReference>